<evidence type="ECO:0000256" key="1">
    <source>
        <dbReference type="SAM" id="MobiDB-lite"/>
    </source>
</evidence>
<dbReference type="EMBL" id="JAJFAZ020000002">
    <property type="protein sequence ID" value="KAI5342505.1"/>
    <property type="molecule type" value="Genomic_DNA"/>
</dbReference>
<sequence length="81" mass="9155">MKKKKEDLKEEVEMFSDTPYCIPQRIGYGIRTSTSVSVLLSFKLENPKELESEHFGRAEEDEKNGNEEGKQFGGKKGGSVK</sequence>
<protein>
    <submittedName>
        <fullName evidence="2">Uncharacterized protein</fullName>
    </submittedName>
</protein>
<feature type="compositionally biased region" description="Basic and acidic residues" evidence="1">
    <location>
        <begin position="50"/>
        <end position="70"/>
    </location>
</feature>
<accession>A0AAD4ZDZ1</accession>
<organism evidence="2 3">
    <name type="scientific">Prunus dulcis</name>
    <name type="common">Almond</name>
    <name type="synonym">Amygdalus dulcis</name>
    <dbReference type="NCBI Taxonomy" id="3755"/>
    <lineage>
        <taxon>Eukaryota</taxon>
        <taxon>Viridiplantae</taxon>
        <taxon>Streptophyta</taxon>
        <taxon>Embryophyta</taxon>
        <taxon>Tracheophyta</taxon>
        <taxon>Spermatophyta</taxon>
        <taxon>Magnoliopsida</taxon>
        <taxon>eudicotyledons</taxon>
        <taxon>Gunneridae</taxon>
        <taxon>Pentapetalae</taxon>
        <taxon>rosids</taxon>
        <taxon>fabids</taxon>
        <taxon>Rosales</taxon>
        <taxon>Rosaceae</taxon>
        <taxon>Amygdaloideae</taxon>
        <taxon>Amygdaleae</taxon>
        <taxon>Prunus</taxon>
    </lineage>
</organism>
<feature type="compositionally biased region" description="Gly residues" evidence="1">
    <location>
        <begin position="71"/>
        <end position="81"/>
    </location>
</feature>
<dbReference type="Proteomes" id="UP001054821">
    <property type="component" value="Chromosome 2"/>
</dbReference>
<comment type="caution">
    <text evidence="2">The sequence shown here is derived from an EMBL/GenBank/DDBJ whole genome shotgun (WGS) entry which is preliminary data.</text>
</comment>
<gene>
    <name evidence="2" type="ORF">L3X38_010380</name>
</gene>
<name>A0AAD4ZDZ1_PRUDU</name>
<evidence type="ECO:0000313" key="2">
    <source>
        <dbReference type="EMBL" id="KAI5342505.1"/>
    </source>
</evidence>
<keyword evidence="3" id="KW-1185">Reference proteome</keyword>
<reference evidence="2 3" key="1">
    <citation type="journal article" date="2022" name="G3 (Bethesda)">
        <title>Whole-genome sequence and methylome profiling of the almond [Prunus dulcis (Mill.) D.A. Webb] cultivar 'Nonpareil'.</title>
        <authorList>
            <person name="D'Amico-Willman K.M."/>
            <person name="Ouma W.Z."/>
            <person name="Meulia T."/>
            <person name="Sideli G.M."/>
            <person name="Gradziel T.M."/>
            <person name="Fresnedo-Ramirez J."/>
        </authorList>
    </citation>
    <scope>NUCLEOTIDE SEQUENCE [LARGE SCALE GENOMIC DNA]</scope>
    <source>
        <strain evidence="2">Clone GOH B32 T37-40</strain>
    </source>
</reference>
<dbReference type="AlphaFoldDB" id="A0AAD4ZDZ1"/>
<evidence type="ECO:0000313" key="3">
    <source>
        <dbReference type="Proteomes" id="UP001054821"/>
    </source>
</evidence>
<proteinExistence type="predicted"/>
<feature type="region of interest" description="Disordered" evidence="1">
    <location>
        <begin position="50"/>
        <end position="81"/>
    </location>
</feature>